<feature type="compositionally biased region" description="Polar residues" evidence="1">
    <location>
        <begin position="74"/>
        <end position="83"/>
    </location>
</feature>
<evidence type="ECO:0000256" key="1">
    <source>
        <dbReference type="SAM" id="MobiDB-lite"/>
    </source>
</evidence>
<evidence type="ECO:0000313" key="2">
    <source>
        <dbReference type="EMBL" id="KAK3610354.1"/>
    </source>
</evidence>
<dbReference type="AlphaFoldDB" id="A0AAE0TI18"/>
<gene>
    <name evidence="2" type="ORF">CHS0354_008627</name>
</gene>
<protein>
    <submittedName>
        <fullName evidence="2">Uncharacterized protein</fullName>
    </submittedName>
</protein>
<organism evidence="2 3">
    <name type="scientific">Potamilus streckersoni</name>
    <dbReference type="NCBI Taxonomy" id="2493646"/>
    <lineage>
        <taxon>Eukaryota</taxon>
        <taxon>Metazoa</taxon>
        <taxon>Spiralia</taxon>
        <taxon>Lophotrochozoa</taxon>
        <taxon>Mollusca</taxon>
        <taxon>Bivalvia</taxon>
        <taxon>Autobranchia</taxon>
        <taxon>Heteroconchia</taxon>
        <taxon>Palaeoheterodonta</taxon>
        <taxon>Unionida</taxon>
        <taxon>Unionoidea</taxon>
        <taxon>Unionidae</taxon>
        <taxon>Ambleminae</taxon>
        <taxon>Lampsilini</taxon>
        <taxon>Potamilus</taxon>
    </lineage>
</organism>
<reference evidence="2" key="1">
    <citation type="journal article" date="2021" name="Genome Biol. Evol.">
        <title>A High-Quality Reference Genome for a Parasitic Bivalve with Doubly Uniparental Inheritance (Bivalvia: Unionida).</title>
        <authorList>
            <person name="Smith C.H."/>
        </authorList>
    </citation>
    <scope>NUCLEOTIDE SEQUENCE</scope>
    <source>
        <strain evidence="2">CHS0354</strain>
    </source>
</reference>
<reference evidence="2" key="3">
    <citation type="submission" date="2023-05" db="EMBL/GenBank/DDBJ databases">
        <authorList>
            <person name="Smith C.H."/>
        </authorList>
    </citation>
    <scope>NUCLEOTIDE SEQUENCE</scope>
    <source>
        <strain evidence="2">CHS0354</strain>
        <tissue evidence="2">Mantle</tissue>
    </source>
</reference>
<keyword evidence="3" id="KW-1185">Reference proteome</keyword>
<sequence length="185" mass="21287">MYIYREGAKDYKLMEEKHLNHNQAKHGHDNRNINPPRTTTATTTTATTNHSEPQTTKPAQTTPTQTRLNDNGMKPQSRQTPSKDQPHYIHHQEEPTTSLKLNQSTKSPDNTTTIKSGHKTTKRNEHYHEFSENSIEHQGIFITLETKQITIYNIYDTVHKNSSTIQDYEQITKDKTTNSIICGDK</sequence>
<evidence type="ECO:0000313" key="3">
    <source>
        <dbReference type="Proteomes" id="UP001195483"/>
    </source>
</evidence>
<accession>A0AAE0TI18</accession>
<feature type="compositionally biased region" description="Low complexity" evidence="1">
    <location>
        <begin position="38"/>
        <end position="66"/>
    </location>
</feature>
<dbReference type="Proteomes" id="UP001195483">
    <property type="component" value="Unassembled WGS sequence"/>
</dbReference>
<proteinExistence type="predicted"/>
<feature type="region of interest" description="Disordered" evidence="1">
    <location>
        <begin position="22"/>
        <end position="123"/>
    </location>
</feature>
<reference evidence="2" key="2">
    <citation type="journal article" date="2021" name="Genome Biol. Evol.">
        <title>Developing a high-quality reference genome for a parasitic bivalve with doubly uniparental inheritance (Bivalvia: Unionida).</title>
        <authorList>
            <person name="Smith C.H."/>
        </authorList>
    </citation>
    <scope>NUCLEOTIDE SEQUENCE</scope>
    <source>
        <strain evidence="2">CHS0354</strain>
        <tissue evidence="2">Mantle</tissue>
    </source>
</reference>
<name>A0AAE0TI18_9BIVA</name>
<feature type="compositionally biased region" description="Polar residues" evidence="1">
    <location>
        <begin position="95"/>
        <end position="115"/>
    </location>
</feature>
<comment type="caution">
    <text evidence="2">The sequence shown here is derived from an EMBL/GenBank/DDBJ whole genome shotgun (WGS) entry which is preliminary data.</text>
</comment>
<feature type="compositionally biased region" description="Basic and acidic residues" evidence="1">
    <location>
        <begin position="84"/>
        <end position="94"/>
    </location>
</feature>
<dbReference type="EMBL" id="JAEAOA010000568">
    <property type="protein sequence ID" value="KAK3610354.1"/>
    <property type="molecule type" value="Genomic_DNA"/>
</dbReference>